<keyword evidence="1" id="KW-0067">ATP-binding</keyword>
<name>A0A8X6YET9_9ARAC</name>
<protein>
    <submittedName>
        <fullName evidence="1">ATP-dependent DNA helicase</fullName>
    </submittedName>
</protein>
<accession>A0A8X6YET9</accession>
<sequence>MAVRNRPACVTVPYIIAAIDPENYYYSLLLQYVAYCSEDELLDCFNSTWGELLREQCEMMEIYKERDRQLEMALNRAHTFELLD</sequence>
<evidence type="ECO:0000313" key="1">
    <source>
        <dbReference type="EMBL" id="GFY69347.1"/>
    </source>
</evidence>
<reference evidence="1" key="1">
    <citation type="submission" date="2020-08" db="EMBL/GenBank/DDBJ databases">
        <title>Multicomponent nature underlies the extraordinary mechanical properties of spider dragline silk.</title>
        <authorList>
            <person name="Kono N."/>
            <person name="Nakamura H."/>
            <person name="Mori M."/>
            <person name="Yoshida Y."/>
            <person name="Ohtoshi R."/>
            <person name="Malay A.D."/>
            <person name="Moran D.A.P."/>
            <person name="Tomita M."/>
            <person name="Numata K."/>
            <person name="Arakawa K."/>
        </authorList>
    </citation>
    <scope>NUCLEOTIDE SEQUENCE</scope>
</reference>
<gene>
    <name evidence="1" type="primary">AVEN_184278_1</name>
    <name evidence="1" type="ORF">TNIN_472041</name>
</gene>
<dbReference type="EMBL" id="BMAV01017568">
    <property type="protein sequence ID" value="GFY69347.1"/>
    <property type="molecule type" value="Genomic_DNA"/>
</dbReference>
<dbReference type="AlphaFoldDB" id="A0A8X6YET9"/>
<keyword evidence="1" id="KW-0347">Helicase</keyword>
<organism evidence="1 2">
    <name type="scientific">Trichonephila inaurata madagascariensis</name>
    <dbReference type="NCBI Taxonomy" id="2747483"/>
    <lineage>
        <taxon>Eukaryota</taxon>
        <taxon>Metazoa</taxon>
        <taxon>Ecdysozoa</taxon>
        <taxon>Arthropoda</taxon>
        <taxon>Chelicerata</taxon>
        <taxon>Arachnida</taxon>
        <taxon>Araneae</taxon>
        <taxon>Araneomorphae</taxon>
        <taxon>Entelegynae</taxon>
        <taxon>Araneoidea</taxon>
        <taxon>Nephilidae</taxon>
        <taxon>Trichonephila</taxon>
        <taxon>Trichonephila inaurata</taxon>
    </lineage>
</organism>
<evidence type="ECO:0000313" key="2">
    <source>
        <dbReference type="Proteomes" id="UP000886998"/>
    </source>
</evidence>
<comment type="caution">
    <text evidence="1">The sequence shown here is derived from an EMBL/GenBank/DDBJ whole genome shotgun (WGS) entry which is preliminary data.</text>
</comment>
<dbReference type="GO" id="GO:0004386">
    <property type="term" value="F:helicase activity"/>
    <property type="evidence" value="ECO:0007669"/>
    <property type="project" value="UniProtKB-KW"/>
</dbReference>
<dbReference type="Proteomes" id="UP000886998">
    <property type="component" value="Unassembled WGS sequence"/>
</dbReference>
<keyword evidence="2" id="KW-1185">Reference proteome</keyword>
<keyword evidence="1" id="KW-0547">Nucleotide-binding</keyword>
<proteinExistence type="predicted"/>
<keyword evidence="1" id="KW-0378">Hydrolase</keyword>
<dbReference type="OrthoDB" id="6434220at2759"/>